<evidence type="ECO:0000256" key="1">
    <source>
        <dbReference type="SAM" id="MobiDB-lite"/>
    </source>
</evidence>
<dbReference type="EMBL" id="JAGHQM010000456">
    <property type="protein sequence ID" value="KAH0560072.1"/>
    <property type="molecule type" value="Genomic_DNA"/>
</dbReference>
<name>A0A9P8LDB3_9PEZI</name>
<feature type="compositionally biased region" description="Acidic residues" evidence="1">
    <location>
        <begin position="133"/>
        <end position="163"/>
    </location>
</feature>
<organism evidence="2 3">
    <name type="scientific">Trichoglossum hirsutum</name>
    <dbReference type="NCBI Taxonomy" id="265104"/>
    <lineage>
        <taxon>Eukaryota</taxon>
        <taxon>Fungi</taxon>
        <taxon>Dikarya</taxon>
        <taxon>Ascomycota</taxon>
        <taxon>Pezizomycotina</taxon>
        <taxon>Geoglossomycetes</taxon>
        <taxon>Geoglossales</taxon>
        <taxon>Geoglossaceae</taxon>
        <taxon>Trichoglossum</taxon>
    </lineage>
</organism>
<feature type="region of interest" description="Disordered" evidence="1">
    <location>
        <begin position="41"/>
        <end position="206"/>
    </location>
</feature>
<reference evidence="2" key="1">
    <citation type="submission" date="2021-03" db="EMBL/GenBank/DDBJ databases">
        <title>Comparative genomics and phylogenomic investigation of the class Geoglossomycetes provide insights into ecological specialization and systematics.</title>
        <authorList>
            <person name="Melie T."/>
            <person name="Pirro S."/>
            <person name="Miller A.N."/>
            <person name="Quandt A."/>
        </authorList>
    </citation>
    <scope>NUCLEOTIDE SEQUENCE</scope>
    <source>
        <strain evidence="2">CAQ_001_2017</strain>
    </source>
</reference>
<protein>
    <submittedName>
        <fullName evidence="2">Uncharacterized protein</fullName>
    </submittedName>
</protein>
<feature type="region of interest" description="Disordered" evidence="1">
    <location>
        <begin position="1"/>
        <end position="25"/>
    </location>
</feature>
<evidence type="ECO:0000313" key="3">
    <source>
        <dbReference type="Proteomes" id="UP000750711"/>
    </source>
</evidence>
<sequence length="206" mass="21569">MAQENSMGAEEDEGEGSGAARKDFFLPFSLPEEEFGDLMFARRLAGDGSTSPQAAANPQIDAMKRGPDRIASGNAGGSMAGVDDTEEDVEPKSTPQPRPRKAAARGGRVQKATPRQQAKPGPKRRGTKAATEAADEEDGTGEEADEDEGDGDGEDENNEEEARDDSTAAGSPTVPIKKGATKAVKGAGRPKKGQGGTDIRRSSRRK</sequence>
<comment type="caution">
    <text evidence="2">The sequence shown here is derived from an EMBL/GenBank/DDBJ whole genome shotgun (WGS) entry which is preliminary data.</text>
</comment>
<accession>A0A9P8LDB3</accession>
<keyword evidence="3" id="KW-1185">Reference proteome</keyword>
<evidence type="ECO:0000313" key="2">
    <source>
        <dbReference type="EMBL" id="KAH0560072.1"/>
    </source>
</evidence>
<dbReference type="Proteomes" id="UP000750711">
    <property type="component" value="Unassembled WGS sequence"/>
</dbReference>
<feature type="compositionally biased region" description="Low complexity" evidence="1">
    <location>
        <begin position="177"/>
        <end position="187"/>
    </location>
</feature>
<dbReference type="AlphaFoldDB" id="A0A9P8LDB3"/>
<gene>
    <name evidence="2" type="ORF">GP486_003407</name>
</gene>
<proteinExistence type="predicted"/>